<keyword evidence="5 7" id="KW-0408">Iron</keyword>
<organism evidence="8 9">
    <name type="scientific">Mycobacterium intracellulare 1956</name>
    <dbReference type="NCBI Taxonomy" id="1299331"/>
    <lineage>
        <taxon>Bacteria</taxon>
        <taxon>Bacillati</taxon>
        <taxon>Actinomycetota</taxon>
        <taxon>Actinomycetes</taxon>
        <taxon>Mycobacteriales</taxon>
        <taxon>Mycobacteriaceae</taxon>
        <taxon>Mycobacterium</taxon>
        <taxon>Mycobacterium avium complex (MAC)</taxon>
    </lineage>
</organism>
<dbReference type="PATRIC" id="fig|1299331.3.peg.5912"/>
<keyword evidence="4 7" id="KW-0560">Oxidoreductase</keyword>
<evidence type="ECO:0000256" key="3">
    <source>
        <dbReference type="ARBA" id="ARBA00022723"/>
    </source>
</evidence>
<dbReference type="SUPFAM" id="SSF48264">
    <property type="entry name" value="Cytochrome P450"/>
    <property type="match status" value="1"/>
</dbReference>
<dbReference type="EMBL" id="JAOG01000003">
    <property type="protein sequence ID" value="EUA54406.1"/>
    <property type="molecule type" value="Genomic_DNA"/>
</dbReference>
<evidence type="ECO:0000256" key="6">
    <source>
        <dbReference type="ARBA" id="ARBA00023033"/>
    </source>
</evidence>
<sequence length="101" mass="10836">MVIGGVEVPAGDVMMLLLAGANRDPAEYDRSDVFDPERKNLRHLGFGRGAHYCLGAPLARMEASVALAAVAARFPNARLDGEPQYKTNVTLRGLSQLTLAI</sequence>
<dbReference type="Proteomes" id="UP000020825">
    <property type="component" value="Unassembled WGS sequence"/>
</dbReference>
<reference evidence="8 9" key="1">
    <citation type="submission" date="2013-12" db="EMBL/GenBank/DDBJ databases">
        <authorList>
            <person name="Zelazny A."/>
            <person name="Olivier K."/>
            <person name="Holland S."/>
            <person name="Lenaerts A."/>
            <person name="Ordway D."/>
            <person name="DeGroote M.A."/>
            <person name="Parker T."/>
            <person name="Sizemore C."/>
            <person name="Tallon L.J."/>
            <person name="Sadzewicz L.K."/>
            <person name="Sengamalay N."/>
            <person name="Fraser C.M."/>
            <person name="Hine E."/>
            <person name="Shefchek K.A."/>
            <person name="Das S.P."/>
            <person name="Tettelin H."/>
        </authorList>
    </citation>
    <scope>NUCLEOTIDE SEQUENCE [LARGE SCALE GENOMIC DNA]</scope>
    <source>
        <strain evidence="8 9">1956</strain>
    </source>
</reference>
<evidence type="ECO:0000313" key="9">
    <source>
        <dbReference type="Proteomes" id="UP000020825"/>
    </source>
</evidence>
<dbReference type="PANTHER" id="PTHR46696">
    <property type="entry name" value="P450, PUTATIVE (EUROFUNG)-RELATED"/>
    <property type="match status" value="1"/>
</dbReference>
<dbReference type="Gene3D" id="1.10.630.10">
    <property type="entry name" value="Cytochrome P450"/>
    <property type="match status" value="1"/>
</dbReference>
<dbReference type="GO" id="GO:0016705">
    <property type="term" value="F:oxidoreductase activity, acting on paired donors, with incorporation or reduction of molecular oxygen"/>
    <property type="evidence" value="ECO:0007669"/>
    <property type="project" value="InterPro"/>
</dbReference>
<evidence type="ECO:0000256" key="7">
    <source>
        <dbReference type="RuleBase" id="RU000461"/>
    </source>
</evidence>
<dbReference type="GO" id="GO:0020037">
    <property type="term" value="F:heme binding"/>
    <property type="evidence" value="ECO:0007669"/>
    <property type="project" value="InterPro"/>
</dbReference>
<proteinExistence type="inferred from homology"/>
<evidence type="ECO:0000313" key="8">
    <source>
        <dbReference type="EMBL" id="EUA54406.1"/>
    </source>
</evidence>
<dbReference type="PANTHER" id="PTHR46696:SF1">
    <property type="entry name" value="CYTOCHROME P450 YJIB-RELATED"/>
    <property type="match status" value="1"/>
</dbReference>
<dbReference type="PROSITE" id="PS00086">
    <property type="entry name" value="CYTOCHROME_P450"/>
    <property type="match status" value="1"/>
</dbReference>
<evidence type="ECO:0000256" key="2">
    <source>
        <dbReference type="ARBA" id="ARBA00022617"/>
    </source>
</evidence>
<accession>X8CF19</accession>
<dbReference type="PRINTS" id="PR00359">
    <property type="entry name" value="BP450"/>
</dbReference>
<dbReference type="InterPro" id="IPR017972">
    <property type="entry name" value="Cyt_P450_CS"/>
</dbReference>
<dbReference type="GO" id="GO:0005506">
    <property type="term" value="F:iron ion binding"/>
    <property type="evidence" value="ECO:0007669"/>
    <property type="project" value="InterPro"/>
</dbReference>
<keyword evidence="3 7" id="KW-0479">Metal-binding</keyword>
<name>X8CF19_MYCIT</name>
<evidence type="ECO:0000256" key="4">
    <source>
        <dbReference type="ARBA" id="ARBA00023002"/>
    </source>
</evidence>
<dbReference type="InterPro" id="IPR002397">
    <property type="entry name" value="Cyt_P450_B"/>
</dbReference>
<gene>
    <name evidence="8" type="ORF">I550_6051</name>
</gene>
<dbReference type="Pfam" id="PF00067">
    <property type="entry name" value="p450"/>
    <property type="match status" value="1"/>
</dbReference>
<protein>
    <submittedName>
        <fullName evidence="8">Cytochrome P450 family protein</fullName>
    </submittedName>
</protein>
<dbReference type="InterPro" id="IPR036396">
    <property type="entry name" value="Cyt_P450_sf"/>
</dbReference>
<keyword evidence="2 7" id="KW-0349">Heme</keyword>
<dbReference type="InterPro" id="IPR001128">
    <property type="entry name" value="Cyt_P450"/>
</dbReference>
<dbReference type="GO" id="GO:0004497">
    <property type="term" value="F:monooxygenase activity"/>
    <property type="evidence" value="ECO:0007669"/>
    <property type="project" value="UniProtKB-KW"/>
</dbReference>
<comment type="caution">
    <text evidence="8">The sequence shown here is derived from an EMBL/GenBank/DDBJ whole genome shotgun (WGS) entry which is preliminary data.</text>
</comment>
<comment type="similarity">
    <text evidence="1 7">Belongs to the cytochrome P450 family.</text>
</comment>
<evidence type="ECO:0000256" key="1">
    <source>
        <dbReference type="ARBA" id="ARBA00010617"/>
    </source>
</evidence>
<dbReference type="AlphaFoldDB" id="X8CF19"/>
<keyword evidence="6 7" id="KW-0503">Monooxygenase</keyword>
<evidence type="ECO:0000256" key="5">
    <source>
        <dbReference type="ARBA" id="ARBA00023004"/>
    </source>
</evidence>